<accession>A0ABS5BJM1</accession>
<dbReference type="InterPro" id="IPR016024">
    <property type="entry name" value="ARM-type_fold"/>
</dbReference>
<organism evidence="1 2">
    <name type="scientific">Gemmata palustris</name>
    <dbReference type="NCBI Taxonomy" id="2822762"/>
    <lineage>
        <taxon>Bacteria</taxon>
        <taxon>Pseudomonadati</taxon>
        <taxon>Planctomycetota</taxon>
        <taxon>Planctomycetia</taxon>
        <taxon>Gemmatales</taxon>
        <taxon>Gemmataceae</taxon>
        <taxon>Gemmata</taxon>
    </lineage>
</organism>
<dbReference type="Proteomes" id="UP000676565">
    <property type="component" value="Unassembled WGS sequence"/>
</dbReference>
<gene>
    <name evidence="1" type="ORF">J8F10_01120</name>
</gene>
<dbReference type="RefSeq" id="WP_210651847.1">
    <property type="nucleotide sequence ID" value="NZ_JAGKQQ010000001.1"/>
</dbReference>
<sequence length="512" mass="54172">MRRLFAAIGTCGLAVGVAGGNPPAPVSPAPGANVSTGAPAVPSRVAQLIARLGAEDFRDRESAVAELEKSGPGAIPLLRDATKSDDPEVRRRAAGILFRLERNVDSAALLVPKKIALAYRDTPLGSAINDLKARTKLNLALDTTRIADPLRKVTCVTAGEVPVWEALEQFCAAAGLREAHRLELDVPKQQPQGRRVYVPPPAPPAPDAVPVVLIDGSGERLPGARDSAVRVLVMPRKFPGHRVTLGTGDTTLCFDVAPIPGLNWQDVVGVKIHKLVDDAGRTGGAGTARPFAQGNGEFEGVVAWGGGMGFVGGGFGRFDPRTGMPIPPETLPNPRMVSVPLKLGTPNARTLKRLEGYVLGEIQVPNQNLITITNPAKNTGTAFDGAGQTRLTVMAVGEPKGNAGVTVQLRLEYPSPWAVNARRGFNPGGIWPESPRATQTPTVQAYDASGKQMLTQRSTGDYNDSSDDGTMMFQHITMTFRKDAGAPAKVVLVGPRPVIVEVPFVMENVQLP</sequence>
<evidence type="ECO:0000313" key="2">
    <source>
        <dbReference type="Proteomes" id="UP000676565"/>
    </source>
</evidence>
<reference evidence="1 2" key="1">
    <citation type="submission" date="2021-04" db="EMBL/GenBank/DDBJ databases">
        <authorList>
            <person name="Ivanova A."/>
        </authorList>
    </citation>
    <scope>NUCLEOTIDE SEQUENCE [LARGE SCALE GENOMIC DNA]</scope>
    <source>
        <strain evidence="1 2">G18</strain>
    </source>
</reference>
<protein>
    <submittedName>
        <fullName evidence="1">HEAT repeat domain-containing protein</fullName>
    </submittedName>
</protein>
<keyword evidence="2" id="KW-1185">Reference proteome</keyword>
<dbReference type="EMBL" id="JAGKQQ010000001">
    <property type="protein sequence ID" value="MBP3953902.1"/>
    <property type="molecule type" value="Genomic_DNA"/>
</dbReference>
<dbReference type="SUPFAM" id="SSF48371">
    <property type="entry name" value="ARM repeat"/>
    <property type="match status" value="1"/>
</dbReference>
<evidence type="ECO:0000313" key="1">
    <source>
        <dbReference type="EMBL" id="MBP3953902.1"/>
    </source>
</evidence>
<comment type="caution">
    <text evidence="1">The sequence shown here is derived from an EMBL/GenBank/DDBJ whole genome shotgun (WGS) entry which is preliminary data.</text>
</comment>
<proteinExistence type="predicted"/>
<dbReference type="Gene3D" id="1.25.10.10">
    <property type="entry name" value="Leucine-rich Repeat Variant"/>
    <property type="match status" value="1"/>
</dbReference>
<name>A0ABS5BJM1_9BACT</name>
<dbReference type="InterPro" id="IPR011989">
    <property type="entry name" value="ARM-like"/>
</dbReference>